<dbReference type="Proteomes" id="UP000006804">
    <property type="component" value="Chromosome"/>
</dbReference>
<dbReference type="HOGENOM" id="CLU_1979660_0_0_0"/>
<dbReference type="STRING" id="688269.Theth_1391"/>
<evidence type="ECO:0000313" key="2">
    <source>
        <dbReference type="Proteomes" id="UP000006804"/>
    </source>
</evidence>
<dbReference type="AlphaFoldDB" id="F7YUI2"/>
<sequence>MIIGDEGRFQGGRSILKTKDGNYLVSGFSSPGGYSSDFYVVKINSTGEIIWSKTCSSEMAIAETMVDAKAIETDDGKYIIFGGGTSKENFDYVLIAMKLDSNGNKLFERMYELNLSGPGAITKAHD</sequence>
<proteinExistence type="predicted"/>
<keyword evidence="2" id="KW-1185">Reference proteome</keyword>
<dbReference type="PANTHER" id="PTHR42754">
    <property type="entry name" value="ENDOGLUCANASE"/>
    <property type="match status" value="1"/>
</dbReference>
<dbReference type="EMBL" id="CP002351">
    <property type="protein sequence ID" value="AEH51453.1"/>
    <property type="molecule type" value="Genomic_DNA"/>
</dbReference>
<reference evidence="1 2" key="1">
    <citation type="submission" date="2010-11" db="EMBL/GenBank/DDBJ databases">
        <title>The complete genome of Thermotoga thermarum DSM 5069.</title>
        <authorList>
            <consortium name="US DOE Joint Genome Institute (JGI-PGF)"/>
            <person name="Lucas S."/>
            <person name="Copeland A."/>
            <person name="Lapidus A."/>
            <person name="Bruce D."/>
            <person name="Goodwin L."/>
            <person name="Pitluck S."/>
            <person name="Kyrpides N."/>
            <person name="Mavromatis K."/>
            <person name="Ivanova N."/>
            <person name="Zeytun A."/>
            <person name="Brettin T."/>
            <person name="Detter J.C."/>
            <person name="Tapia R."/>
            <person name="Han C."/>
            <person name="Land M."/>
            <person name="Hauser L."/>
            <person name="Markowitz V."/>
            <person name="Cheng J.-F."/>
            <person name="Hugenholtz P."/>
            <person name="Woyke T."/>
            <person name="Wu D."/>
            <person name="Spring S."/>
            <person name="Schroeder M."/>
            <person name="Brambilla E."/>
            <person name="Klenk H.-P."/>
            <person name="Eisen J.A."/>
        </authorList>
    </citation>
    <scope>NUCLEOTIDE SEQUENCE [LARGE SCALE GENOMIC DNA]</scope>
    <source>
        <strain evidence="1 2">DSM 5069</strain>
    </source>
</reference>
<protein>
    <submittedName>
        <fullName evidence="1">Uncharacterized protein</fullName>
    </submittedName>
</protein>
<gene>
    <name evidence="1" type="ORF">Theth_1391</name>
</gene>
<evidence type="ECO:0000313" key="1">
    <source>
        <dbReference type="EMBL" id="AEH51453.1"/>
    </source>
</evidence>
<dbReference type="PANTHER" id="PTHR42754:SF1">
    <property type="entry name" value="LIPOPROTEIN"/>
    <property type="match status" value="1"/>
</dbReference>
<dbReference type="PATRIC" id="fig|688269.3.peg.1433"/>
<accession>F7YUI2</accession>
<name>F7YUI2_9THEM</name>
<dbReference type="KEGG" id="tta:Theth_1391"/>
<organism evidence="1 2">
    <name type="scientific">Pseudothermotoga thermarum DSM 5069</name>
    <dbReference type="NCBI Taxonomy" id="688269"/>
    <lineage>
        <taxon>Bacteria</taxon>
        <taxon>Thermotogati</taxon>
        <taxon>Thermotogota</taxon>
        <taxon>Thermotogae</taxon>
        <taxon>Thermotogales</taxon>
        <taxon>Thermotogaceae</taxon>
        <taxon>Pseudothermotoga</taxon>
    </lineage>
</organism>